<dbReference type="GO" id="GO:0032259">
    <property type="term" value="P:methylation"/>
    <property type="evidence" value="ECO:0007669"/>
    <property type="project" value="UniProtKB-KW"/>
</dbReference>
<dbReference type="EMBL" id="PXNP01000104">
    <property type="protein sequence ID" value="PSF05116.1"/>
    <property type="molecule type" value="Genomic_DNA"/>
</dbReference>
<protein>
    <submittedName>
        <fullName evidence="2">SAM-dependent methyltransferase</fullName>
    </submittedName>
</protein>
<keyword evidence="3" id="KW-1185">Reference proteome</keyword>
<reference evidence="2 3" key="1">
    <citation type="submission" date="2018-03" db="EMBL/GenBank/DDBJ databases">
        <title>Marinobacter brunus sp. nov., a marine bacterium of Gamma-proteobacteria isolated from the surface seawater of the South China Sea.</title>
        <authorList>
            <person name="Cheng H."/>
            <person name="Wu Y.-H."/>
            <person name="Xamxidin M."/>
            <person name="Xu X.-W."/>
        </authorList>
    </citation>
    <scope>NUCLEOTIDE SEQUENCE [LARGE SCALE GENOMIC DNA]</scope>
    <source>
        <strain evidence="2 3">NH169-3</strain>
    </source>
</reference>
<organism evidence="2 3">
    <name type="scientific">Marinobacter fuscus</name>
    <dbReference type="NCBI Taxonomy" id="2109942"/>
    <lineage>
        <taxon>Bacteria</taxon>
        <taxon>Pseudomonadati</taxon>
        <taxon>Pseudomonadota</taxon>
        <taxon>Gammaproteobacteria</taxon>
        <taxon>Pseudomonadales</taxon>
        <taxon>Marinobacteraceae</taxon>
        <taxon>Marinobacter</taxon>
    </lineage>
</organism>
<dbReference type="OrthoDB" id="5298194at2"/>
<evidence type="ECO:0000313" key="2">
    <source>
        <dbReference type="EMBL" id="PSF05116.1"/>
    </source>
</evidence>
<dbReference type="Proteomes" id="UP000239866">
    <property type="component" value="Unassembled WGS sequence"/>
</dbReference>
<accession>A0A2T1K4M8</accession>
<evidence type="ECO:0000313" key="3">
    <source>
        <dbReference type="Proteomes" id="UP000239866"/>
    </source>
</evidence>
<evidence type="ECO:0000259" key="1">
    <source>
        <dbReference type="Pfam" id="PF13679"/>
    </source>
</evidence>
<proteinExistence type="predicted"/>
<feature type="domain" description="Methyltransferase" evidence="1">
    <location>
        <begin position="138"/>
        <end position="240"/>
    </location>
</feature>
<keyword evidence="2" id="KW-0808">Transferase</keyword>
<dbReference type="InterPro" id="IPR025714">
    <property type="entry name" value="Methyltranfer_dom"/>
</dbReference>
<dbReference type="PANTHER" id="PTHR13369">
    <property type="match status" value="1"/>
</dbReference>
<dbReference type="Gene3D" id="3.40.50.150">
    <property type="entry name" value="Vaccinia Virus protein VP39"/>
    <property type="match status" value="1"/>
</dbReference>
<dbReference type="SUPFAM" id="SSF53335">
    <property type="entry name" value="S-adenosyl-L-methionine-dependent methyltransferases"/>
    <property type="match status" value="1"/>
</dbReference>
<name>A0A2T1K4M8_9GAMM</name>
<dbReference type="PANTHER" id="PTHR13369:SF0">
    <property type="entry name" value="GLUTATHIONE S-TRANSFERASE C-TERMINAL DOMAIN-CONTAINING PROTEIN"/>
    <property type="match status" value="1"/>
</dbReference>
<comment type="caution">
    <text evidence="2">The sequence shown here is derived from an EMBL/GenBank/DDBJ whole genome shotgun (WGS) entry which is preliminary data.</text>
</comment>
<dbReference type="RefSeq" id="WP_106764571.1">
    <property type="nucleotide sequence ID" value="NZ_PXNP01000104.1"/>
</dbReference>
<keyword evidence="2" id="KW-0489">Methyltransferase</keyword>
<dbReference type="CDD" id="cd02440">
    <property type="entry name" value="AdoMet_MTases"/>
    <property type="match status" value="1"/>
</dbReference>
<sequence length="412" mass="46468">MTLPPTASLHQAPDCFYSRWQSVNDWLLAKAGFWRPAPFMEPNPVWSLTYPELADWLENLSEQDCETYQQQLPQLADVLSRWLPGLNRYRELVALPGLASAEACRDAALPEVAAVDMPGRKRLQAGAFLAAVAPLTHPVLDWCCGKGHLSRTLARQGDIGVLGWEWDPALVDDGNRLAGRFQDSVRLCTQDVMAPELIWPKGRQGVALHACGDLHRRLMALGSAAGAPRLSFSPCCYHLTAAGKYTPMAARTRAYPGRLEVSQNELRLAVQETVTAPARVRLQTGQASAWRLGFDVLQRALTGNQTYLPVPSHPVRLNAEGFEAFCRWAAERKQLALPASVDWAHWEHRGYQRHRQVRRHELLRHVFRRPLELWMVLDYAVYLEEQGYRVTLGRFCDRSLTPRNLLLDAVRG</sequence>
<dbReference type="Pfam" id="PF13679">
    <property type="entry name" value="Methyltransf_32"/>
    <property type="match status" value="1"/>
</dbReference>
<dbReference type="GO" id="GO:0008168">
    <property type="term" value="F:methyltransferase activity"/>
    <property type="evidence" value="ECO:0007669"/>
    <property type="project" value="UniProtKB-KW"/>
</dbReference>
<dbReference type="AlphaFoldDB" id="A0A2T1K4M8"/>
<gene>
    <name evidence="2" type="ORF">C7H09_16060</name>
</gene>
<dbReference type="InterPro" id="IPR029063">
    <property type="entry name" value="SAM-dependent_MTases_sf"/>
</dbReference>